<dbReference type="Proteomes" id="UP000702544">
    <property type="component" value="Unassembled WGS sequence"/>
</dbReference>
<dbReference type="InterPro" id="IPR022557">
    <property type="entry name" value="SARA-like_C"/>
</dbReference>
<reference evidence="2 3" key="1">
    <citation type="submission" date="2020-01" db="EMBL/GenBank/DDBJ databases">
        <title>Genomes assembled from Gulf of Kutch pelagic sediment metagenomes.</title>
        <authorList>
            <person name="Chandrashekar M."/>
            <person name="Mahajan M.S."/>
            <person name="Dave K.J."/>
            <person name="Vatsa P."/>
            <person name="Nathani N.M."/>
        </authorList>
    </citation>
    <scope>NUCLEOTIDE SEQUENCE [LARGE SCALE GENOMIC DNA]</scope>
    <source>
        <strain evidence="2">KS3-K002</strain>
    </source>
</reference>
<dbReference type="EMBL" id="JAACAK010000049">
    <property type="protein sequence ID" value="NIR74873.1"/>
    <property type="molecule type" value="Genomic_DNA"/>
</dbReference>
<dbReference type="PANTHER" id="PTHR46319">
    <property type="entry name" value="ZINC FINGER FYVE DOMAIN-CONTAINING PROTEIN"/>
    <property type="match status" value="1"/>
</dbReference>
<proteinExistence type="predicted"/>
<feature type="domain" description="Smad anchor for receptor activation-like C-terminal" evidence="1">
    <location>
        <begin position="129"/>
        <end position="314"/>
    </location>
</feature>
<dbReference type="AlphaFoldDB" id="A0AAE4Z784"/>
<name>A0AAE4Z784_9BACT</name>
<evidence type="ECO:0000313" key="3">
    <source>
        <dbReference type="Proteomes" id="UP000702544"/>
    </source>
</evidence>
<evidence type="ECO:0000313" key="2">
    <source>
        <dbReference type="EMBL" id="NIR74873.1"/>
    </source>
</evidence>
<sequence length="330" mass="36034">MFSNLDVAGDFPLRVDIVPSKVSARVWAHEARAGRQKAPCWTYISDGLWTLGQKEVIITLNREVEEKPTDFPRAPLKFFSRLHSFADAGASVDTGDVTQFEGAGFLGLDGIVYANPQPLEGVEVPDKALAAVLVTEEELRVSQLFGASRVLAQLGRAAGHYPYPVWSDRSRDGLNLSHMTEQSVLARIERKRIPGVRVRVEANRLIVSVAPESAEELKSTLDQAPTNAPLAIPTELDPAADGCLVWEAGRLEPTVAAPPGSRRRRLSGCFIALVPGQKEDMGEIVEDGMVVSLTDRSWLALRGAVETRAPLTIPGSSGRFDFAFSWHREV</sequence>
<gene>
    <name evidence="2" type="ORF">GWO12_07135</name>
</gene>
<protein>
    <submittedName>
        <fullName evidence="2">DUF3480 domain-containing protein</fullName>
    </submittedName>
</protein>
<accession>A0AAE4Z784</accession>
<dbReference type="GO" id="GO:0016197">
    <property type="term" value="P:endosomal transport"/>
    <property type="evidence" value="ECO:0007669"/>
    <property type="project" value="TreeGrafter"/>
</dbReference>
<organism evidence="2 3">
    <name type="scientific">Candidatus Kutchimonas denitrificans</name>
    <dbReference type="NCBI Taxonomy" id="3056748"/>
    <lineage>
        <taxon>Bacteria</taxon>
        <taxon>Pseudomonadati</taxon>
        <taxon>Gemmatimonadota</taxon>
        <taxon>Gemmatimonadia</taxon>
        <taxon>Candidatus Palauibacterales</taxon>
        <taxon>Candidatus Palauibacteraceae</taxon>
        <taxon>Candidatus Kutchimonas</taxon>
    </lineage>
</organism>
<evidence type="ECO:0000259" key="1">
    <source>
        <dbReference type="Pfam" id="PF11979"/>
    </source>
</evidence>
<comment type="caution">
    <text evidence="2">The sequence shown here is derived from an EMBL/GenBank/DDBJ whole genome shotgun (WGS) entry which is preliminary data.</text>
</comment>
<dbReference type="PANTHER" id="PTHR46319:SF3">
    <property type="entry name" value="ZINC FINGER FYVE DOMAIN-CONTAINING PROTEIN"/>
    <property type="match status" value="1"/>
</dbReference>
<dbReference type="Pfam" id="PF11979">
    <property type="entry name" value="SARA_C"/>
    <property type="match status" value="1"/>
</dbReference>